<dbReference type="EMBL" id="JAAMOW010000003">
    <property type="protein sequence ID" value="NGY04606.1"/>
    <property type="molecule type" value="Genomic_DNA"/>
</dbReference>
<organism evidence="2 3">
    <name type="scientific">Solimonas terrae</name>
    <dbReference type="NCBI Taxonomy" id="1396819"/>
    <lineage>
        <taxon>Bacteria</taxon>
        <taxon>Pseudomonadati</taxon>
        <taxon>Pseudomonadota</taxon>
        <taxon>Gammaproteobacteria</taxon>
        <taxon>Nevskiales</taxon>
        <taxon>Nevskiaceae</taxon>
        <taxon>Solimonas</taxon>
    </lineage>
</organism>
<evidence type="ECO:0000256" key="1">
    <source>
        <dbReference type="ARBA" id="ARBA00038308"/>
    </source>
</evidence>
<keyword evidence="3" id="KW-1185">Reference proteome</keyword>
<dbReference type="InterPro" id="IPR011978">
    <property type="entry name" value="YgfB-like"/>
</dbReference>
<dbReference type="PANTHER" id="PTHR37528">
    <property type="entry name" value="UPF0149 PROTEIN YGFB"/>
    <property type="match status" value="1"/>
</dbReference>
<protein>
    <submittedName>
        <fullName evidence="2">UPF0149 family protein</fullName>
    </submittedName>
</protein>
<comment type="caution">
    <text evidence="2">The sequence shown here is derived from an EMBL/GenBank/DDBJ whole genome shotgun (WGS) entry which is preliminary data.</text>
</comment>
<dbReference type="SUPFAM" id="SSF101327">
    <property type="entry name" value="YgfB-like"/>
    <property type="match status" value="1"/>
</dbReference>
<evidence type="ECO:0000313" key="3">
    <source>
        <dbReference type="Proteomes" id="UP000472676"/>
    </source>
</evidence>
<proteinExistence type="inferred from homology"/>
<gene>
    <name evidence="2" type="ORF">G7Y85_07515</name>
</gene>
<dbReference type="Proteomes" id="UP000472676">
    <property type="component" value="Unassembled WGS sequence"/>
</dbReference>
<dbReference type="AlphaFoldDB" id="A0A6M2BPU5"/>
<comment type="similarity">
    <text evidence="1">Belongs to the UPF0149 family.</text>
</comment>
<reference evidence="2 3" key="1">
    <citation type="journal article" date="2014" name="Int. J. Syst. Evol. Microbiol.">
        <title>Solimonas terrae sp. nov., isolated from soil.</title>
        <authorList>
            <person name="Kim S.J."/>
            <person name="Moon J.Y."/>
            <person name="Weon H.Y."/>
            <person name="Ahn J.H."/>
            <person name="Chen W.M."/>
            <person name="Kwon S.W."/>
        </authorList>
    </citation>
    <scope>NUCLEOTIDE SEQUENCE [LARGE SCALE GENOMIC DNA]</scope>
    <source>
        <strain evidence="2 3">KIS83-12</strain>
    </source>
</reference>
<evidence type="ECO:0000313" key="2">
    <source>
        <dbReference type="EMBL" id="NGY04606.1"/>
    </source>
</evidence>
<dbReference type="GO" id="GO:0005829">
    <property type="term" value="C:cytosol"/>
    <property type="evidence" value="ECO:0007669"/>
    <property type="project" value="TreeGrafter"/>
</dbReference>
<dbReference type="InterPro" id="IPR036255">
    <property type="entry name" value="YgfB-like_sf"/>
</dbReference>
<accession>A0A6M2BPU5</accession>
<dbReference type="PANTHER" id="PTHR37528:SF1">
    <property type="entry name" value="UPF0149 PROTEIN YGFB"/>
    <property type="match status" value="1"/>
</dbReference>
<name>A0A6M2BPU5_9GAMM</name>
<dbReference type="Gene3D" id="1.20.120.740">
    <property type="entry name" value="YgfB uncharacterised protein family UPF0149, PF03695"/>
    <property type="match status" value="1"/>
</dbReference>
<sequence>MQDSIDYDRLSEALARIGHVDDAAEYHGALCGALCVVKPGQIDLMRLIDPGLQAVPADAQARATFAALCEATVAALQDSDMVFNLLLPDDEAALVPRVRALGAWCEGFIFGLASRPGLDLQKLSEEAQEIVRDFTEFTQAAVGDDDDPNVEETAYAELVEYVRVGAQLLYMELHPRPTLDPAESNHLH</sequence>
<dbReference type="RefSeq" id="WP_166254294.1">
    <property type="nucleotide sequence ID" value="NZ_JAAMOW010000003.1"/>
</dbReference>
<dbReference type="Pfam" id="PF03695">
    <property type="entry name" value="UPF0149"/>
    <property type="match status" value="1"/>
</dbReference>